<dbReference type="GO" id="GO:0061459">
    <property type="term" value="F:L-arginine transmembrane transporter activity"/>
    <property type="evidence" value="ECO:0007669"/>
    <property type="project" value="Ensembl"/>
</dbReference>
<evidence type="ECO:0000256" key="5">
    <source>
        <dbReference type="ARBA" id="ARBA00022692"/>
    </source>
</evidence>
<dbReference type="NCBIfam" id="TIGR00906">
    <property type="entry name" value="2A0303"/>
    <property type="match status" value="1"/>
</dbReference>
<proteinExistence type="inferred from homology"/>
<keyword evidence="6" id="KW-0029">Amino-acid transport</keyword>
<evidence type="ECO:0000256" key="6">
    <source>
        <dbReference type="ARBA" id="ARBA00022970"/>
    </source>
</evidence>
<dbReference type="RefSeq" id="XP_029415511.1">
    <property type="nucleotide sequence ID" value="XM_029559651.1"/>
</dbReference>
<organism evidence="15 16">
    <name type="scientific">Nannospalax galili</name>
    <name type="common">Northern Israeli blind subterranean mole rat</name>
    <name type="synonym">Spalax galili</name>
    <dbReference type="NCBI Taxonomy" id="1026970"/>
    <lineage>
        <taxon>Eukaryota</taxon>
        <taxon>Metazoa</taxon>
        <taxon>Chordata</taxon>
        <taxon>Craniata</taxon>
        <taxon>Vertebrata</taxon>
        <taxon>Euteleostomi</taxon>
        <taxon>Mammalia</taxon>
        <taxon>Eutheria</taxon>
        <taxon>Euarchontoglires</taxon>
        <taxon>Glires</taxon>
        <taxon>Rodentia</taxon>
        <taxon>Myomorpha</taxon>
        <taxon>Muroidea</taxon>
        <taxon>Spalacidae</taxon>
        <taxon>Spalacinae</taxon>
        <taxon>Nannospalax</taxon>
    </lineage>
</organism>
<dbReference type="CTD" id="6541"/>
<dbReference type="KEGG" id="ngi:103727227"/>
<dbReference type="GeneTree" id="ENSGT00940000155349"/>
<dbReference type="Pfam" id="PF13520">
    <property type="entry name" value="AA_permease_2"/>
    <property type="match status" value="1"/>
</dbReference>
<evidence type="ECO:0000256" key="13">
    <source>
        <dbReference type="SAM" id="Phobius"/>
    </source>
</evidence>
<comment type="similarity">
    <text evidence="2">Belongs to the amino acid-polyamine-organocation (APC) superfamily. Cationic amino acid transporter (CAT) (TC 2.A.3.3) family.</text>
</comment>
<keyword evidence="8 13" id="KW-0472">Membrane</keyword>
<dbReference type="AlphaFoldDB" id="A0A8C6QSK5"/>
<feature type="transmembrane region" description="Helical" evidence="13">
    <location>
        <begin position="166"/>
        <end position="183"/>
    </location>
</feature>
<keyword evidence="9" id="KW-0325">Glycoprotein</keyword>
<dbReference type="Proteomes" id="UP000694381">
    <property type="component" value="Unassembled WGS sequence"/>
</dbReference>
<dbReference type="FunFam" id="1.20.1740.10:FF:000024">
    <property type="entry name" value="High affinity cationic amino acid transporter 1"/>
    <property type="match status" value="1"/>
</dbReference>
<feature type="transmembrane region" description="Helical" evidence="13">
    <location>
        <begin position="64"/>
        <end position="85"/>
    </location>
</feature>
<evidence type="ECO:0000256" key="9">
    <source>
        <dbReference type="ARBA" id="ARBA00023180"/>
    </source>
</evidence>
<feature type="transmembrane region" description="Helical" evidence="13">
    <location>
        <begin position="333"/>
        <end position="354"/>
    </location>
</feature>
<feature type="transmembrane region" description="Helical" evidence="13">
    <location>
        <begin position="525"/>
        <end position="546"/>
    </location>
</feature>
<evidence type="ECO:0000313" key="16">
    <source>
        <dbReference type="Proteomes" id="UP000694381"/>
    </source>
</evidence>
<dbReference type="GeneID" id="103727227"/>
<evidence type="ECO:0000256" key="8">
    <source>
        <dbReference type="ARBA" id="ARBA00023136"/>
    </source>
</evidence>
<comment type="catalytic activity">
    <reaction evidence="10">
        <text>L-lysine(in) = L-lysine(out)</text>
        <dbReference type="Rhea" id="RHEA:70935"/>
        <dbReference type="ChEBI" id="CHEBI:32551"/>
    </reaction>
</comment>
<dbReference type="PIRSF" id="PIRSF006060">
    <property type="entry name" value="AA_transporter"/>
    <property type="match status" value="1"/>
</dbReference>
<dbReference type="GO" id="GO:0032991">
    <property type="term" value="C:protein-containing complex"/>
    <property type="evidence" value="ECO:0007669"/>
    <property type="project" value="Ensembl"/>
</dbReference>
<keyword evidence="4" id="KW-1003">Cell membrane</keyword>
<keyword evidence="16" id="KW-1185">Reference proteome</keyword>
<feature type="transmembrane region" description="Helical" evidence="13">
    <location>
        <begin position="492"/>
        <end position="513"/>
    </location>
</feature>
<dbReference type="GO" id="GO:0001618">
    <property type="term" value="F:virus receptor activity"/>
    <property type="evidence" value="ECO:0007669"/>
    <property type="project" value="Ensembl"/>
</dbReference>
<dbReference type="GO" id="GO:1903810">
    <property type="term" value="P:L-histidine import across plasma membrane"/>
    <property type="evidence" value="ECO:0007669"/>
    <property type="project" value="Ensembl"/>
</dbReference>
<gene>
    <name evidence="15" type="primary">Slc7a1</name>
</gene>
<dbReference type="PANTHER" id="PTHR43243">
    <property type="entry name" value="INNER MEMBRANE TRANSPORTER YGJI-RELATED"/>
    <property type="match status" value="1"/>
</dbReference>
<evidence type="ECO:0000313" key="15">
    <source>
        <dbReference type="Ensembl" id="ENSNGAP00000008006.1"/>
    </source>
</evidence>
<dbReference type="PANTHER" id="PTHR43243:SF28">
    <property type="entry name" value="HIGH AFFINITY CATIONIC AMINO ACID TRANSPORTER 1"/>
    <property type="match status" value="1"/>
</dbReference>
<reference evidence="15" key="1">
    <citation type="submission" date="2025-08" db="UniProtKB">
        <authorList>
            <consortium name="Ensembl"/>
        </authorList>
    </citation>
    <scope>IDENTIFICATION</scope>
</reference>
<dbReference type="InterPro" id="IPR002293">
    <property type="entry name" value="AA/rel_permease1"/>
</dbReference>
<feature type="transmembrane region" description="Helical" evidence="13">
    <location>
        <begin position="583"/>
        <end position="604"/>
    </location>
</feature>
<evidence type="ECO:0000256" key="1">
    <source>
        <dbReference type="ARBA" id="ARBA00004651"/>
    </source>
</evidence>
<comment type="subcellular location">
    <subcellularLocation>
        <location evidence="1">Cell membrane</location>
        <topology evidence="1">Multi-pass membrane protein</topology>
    </subcellularLocation>
</comment>
<dbReference type="RefSeq" id="XP_008823270.1">
    <property type="nucleotide sequence ID" value="XM_008825048.3"/>
</dbReference>
<evidence type="ECO:0000256" key="4">
    <source>
        <dbReference type="ARBA" id="ARBA00022475"/>
    </source>
</evidence>
<dbReference type="GO" id="GO:0000064">
    <property type="term" value="F:L-ornithine transmembrane transporter activity"/>
    <property type="evidence" value="ECO:0007669"/>
    <property type="project" value="Ensembl"/>
</dbReference>
<dbReference type="OMA" id="TLGWPHL"/>
<dbReference type="FunFam" id="1.20.1740.10:FF:000009">
    <property type="entry name" value="Low affinity cationic amino acid transporter 2"/>
    <property type="match status" value="1"/>
</dbReference>
<keyword evidence="3" id="KW-0813">Transport</keyword>
<protein>
    <submittedName>
        <fullName evidence="15">Solute carrier family 7 (cationic amino acid transporter, y+ system), member 1</fullName>
    </submittedName>
</protein>
<feature type="transmembrane region" description="Helical" evidence="13">
    <location>
        <begin position="409"/>
        <end position="428"/>
    </location>
</feature>
<dbReference type="OrthoDB" id="3900342at2759"/>
<evidence type="ECO:0000259" key="14">
    <source>
        <dbReference type="Pfam" id="PF13906"/>
    </source>
</evidence>
<feature type="transmembrane region" description="Helical" evidence="13">
    <location>
        <begin position="384"/>
        <end position="403"/>
    </location>
</feature>
<keyword evidence="7 13" id="KW-1133">Transmembrane helix</keyword>
<feature type="transmembrane region" description="Helical" evidence="13">
    <location>
        <begin position="248"/>
        <end position="271"/>
    </location>
</feature>
<dbReference type="GO" id="GO:0016324">
    <property type="term" value="C:apical plasma membrane"/>
    <property type="evidence" value="ECO:0007669"/>
    <property type="project" value="Ensembl"/>
</dbReference>
<dbReference type="RefSeq" id="XP_029415512.1">
    <property type="nucleotide sequence ID" value="XM_029559652.1"/>
</dbReference>
<dbReference type="GO" id="GO:0016323">
    <property type="term" value="C:basolateral plasma membrane"/>
    <property type="evidence" value="ECO:0007669"/>
    <property type="project" value="Ensembl"/>
</dbReference>
<comment type="catalytic activity">
    <reaction evidence="12">
        <text>L-ornithine(in) = L-ornithine(out)</text>
        <dbReference type="Rhea" id="RHEA:71199"/>
        <dbReference type="ChEBI" id="CHEBI:46911"/>
    </reaction>
</comment>
<dbReference type="GO" id="GO:0042102">
    <property type="term" value="P:positive regulation of T cell proliferation"/>
    <property type="evidence" value="ECO:0007669"/>
    <property type="project" value="Ensembl"/>
</dbReference>
<comment type="catalytic activity">
    <reaction evidence="11">
        <text>L-arginine(in) = L-arginine(out)</text>
        <dbReference type="Rhea" id="RHEA:32143"/>
        <dbReference type="ChEBI" id="CHEBI:32682"/>
    </reaction>
</comment>
<evidence type="ECO:0000256" key="12">
    <source>
        <dbReference type="ARBA" id="ARBA00034450"/>
    </source>
</evidence>
<dbReference type="Pfam" id="PF13906">
    <property type="entry name" value="AA_permease_C"/>
    <property type="match status" value="1"/>
</dbReference>
<dbReference type="InterPro" id="IPR004755">
    <property type="entry name" value="Cat_AA_permease"/>
</dbReference>
<dbReference type="GO" id="GO:0015819">
    <property type="term" value="P:lysine transport"/>
    <property type="evidence" value="ECO:0007669"/>
    <property type="project" value="Ensembl"/>
</dbReference>
<evidence type="ECO:0000256" key="11">
    <source>
        <dbReference type="ARBA" id="ARBA00034423"/>
    </source>
</evidence>
<feature type="transmembrane region" description="Helical" evidence="13">
    <location>
        <begin position="195"/>
        <end position="214"/>
    </location>
</feature>
<evidence type="ECO:0000256" key="2">
    <source>
        <dbReference type="ARBA" id="ARBA00008572"/>
    </source>
</evidence>
<dbReference type="InterPro" id="IPR029485">
    <property type="entry name" value="CAT_C"/>
</dbReference>
<dbReference type="GO" id="GO:0005290">
    <property type="term" value="F:L-histidine transmembrane transporter activity"/>
    <property type="evidence" value="ECO:0007669"/>
    <property type="project" value="Ensembl"/>
</dbReference>
<keyword evidence="5 13" id="KW-0812">Transmembrane</keyword>
<dbReference type="GO" id="GO:0097638">
    <property type="term" value="P:L-arginine import across plasma membrane"/>
    <property type="evidence" value="ECO:0007669"/>
    <property type="project" value="TreeGrafter"/>
</dbReference>
<evidence type="ECO:0000256" key="7">
    <source>
        <dbReference type="ARBA" id="ARBA00022989"/>
    </source>
</evidence>
<dbReference type="Gene3D" id="1.20.1740.10">
    <property type="entry name" value="Amino acid/polyamine transporter I"/>
    <property type="match status" value="2"/>
</dbReference>
<feature type="transmembrane region" description="Helical" evidence="13">
    <location>
        <begin position="37"/>
        <end position="58"/>
    </location>
</feature>
<feature type="transmembrane region" description="Helical" evidence="13">
    <location>
        <begin position="558"/>
        <end position="577"/>
    </location>
</feature>
<dbReference type="Ensembl" id="ENSNGAT00000013498.1">
    <property type="protein sequence ID" value="ENSNGAP00000008006.1"/>
    <property type="gene ID" value="ENSNGAG00000011095.1"/>
</dbReference>
<reference evidence="15" key="2">
    <citation type="submission" date="2025-09" db="UniProtKB">
        <authorList>
            <consortium name="Ensembl"/>
        </authorList>
    </citation>
    <scope>IDENTIFICATION</scope>
</reference>
<dbReference type="GO" id="GO:0015189">
    <property type="term" value="F:L-lysine transmembrane transporter activity"/>
    <property type="evidence" value="ECO:0007669"/>
    <property type="project" value="Ensembl"/>
</dbReference>
<feature type="transmembrane region" description="Helical" evidence="13">
    <location>
        <begin position="97"/>
        <end position="123"/>
    </location>
</feature>
<feature type="domain" description="Cationic amino acid transporter C-terminal" evidence="14">
    <location>
        <begin position="556"/>
        <end position="606"/>
    </location>
</feature>
<feature type="transmembrane region" description="Helical" evidence="13">
    <location>
        <begin position="283"/>
        <end position="313"/>
    </location>
</feature>
<sequence>MGCKNLLGLGHQMLRRKVVDCSREESRLSRCLNTFDLVALGVGSTLGAGVYVLAGAVAREDAGPAIVISFLIAALASVLAGLCYGEFGARVPKTGSAYLYSYVTVGELWAFITGWNLILSYIIGTSSVARAWSATFDELIGKPIGEFSRKHMALNAPGILAQNPDIFSVIIILILTGLLTLGVKESAMVNKIFTCINVLVLGFIVVSGFVKGSIGNWQLTEDSWNKSSSHCGNNDTSMNHGEGGFMPFGFSGVLSGAATCFYAFVGFDCIATTGEEVKNPQKAIPVGIVASLLICFVAYFGVSAALTLMMPYYCLDTDSPLPDAFKRVGWEGAKYAVAVGSLCALSTSLLGSMFPMPRVIYAMAEDGLLFKFLAKINDRTKTPVIATLTSGAIAAVMAFLFDLKDLVDLMSIGTLLAYSLVAACVLVLRYQPEQPNLVYQMARTTDELDQVDQNEMVSASDSQTGFLPEAEKFSLKTILSPKNMEPSKFSGLIVNISAGLLAVLIITVCIVAVLGRDALAKGALWSVFVVTGSFLLCMLVTGVIWRQPESKTKLSFKVPFLPVLPILSIFVNVYLMMQLDQGTWVRFAVWMLIGFAIYFGYGLWHSEEASLAAGQARTPDGNLDQCK</sequence>
<accession>A0A8C6QSK5</accession>
<evidence type="ECO:0000256" key="10">
    <source>
        <dbReference type="ARBA" id="ARBA00034422"/>
    </source>
</evidence>
<evidence type="ECO:0000256" key="3">
    <source>
        <dbReference type="ARBA" id="ARBA00022448"/>
    </source>
</evidence>
<name>A0A8C6QSK5_NANGA</name>